<feature type="region of interest" description="Disordered" evidence="1">
    <location>
        <begin position="102"/>
        <end position="162"/>
    </location>
</feature>
<dbReference type="Proteomes" id="UP001530315">
    <property type="component" value="Unassembled WGS sequence"/>
</dbReference>
<feature type="compositionally biased region" description="Low complexity" evidence="1">
    <location>
        <begin position="39"/>
        <end position="60"/>
    </location>
</feature>
<protein>
    <submittedName>
        <fullName evidence="2">Uncharacterized protein</fullName>
    </submittedName>
</protein>
<dbReference type="AlphaFoldDB" id="A0ABD3MXR2"/>
<feature type="region of interest" description="Disordered" evidence="1">
    <location>
        <begin position="466"/>
        <end position="491"/>
    </location>
</feature>
<evidence type="ECO:0000256" key="1">
    <source>
        <dbReference type="SAM" id="MobiDB-lite"/>
    </source>
</evidence>
<comment type="caution">
    <text evidence="2">The sequence shown here is derived from an EMBL/GenBank/DDBJ whole genome shotgun (WGS) entry which is preliminary data.</text>
</comment>
<evidence type="ECO:0000313" key="2">
    <source>
        <dbReference type="EMBL" id="KAL3768182.1"/>
    </source>
</evidence>
<feature type="region of interest" description="Disordered" evidence="1">
    <location>
        <begin position="184"/>
        <end position="217"/>
    </location>
</feature>
<reference evidence="2 3" key="1">
    <citation type="submission" date="2024-10" db="EMBL/GenBank/DDBJ databases">
        <title>Updated reference genomes for cyclostephanoid diatoms.</title>
        <authorList>
            <person name="Roberts W.R."/>
            <person name="Alverson A.J."/>
        </authorList>
    </citation>
    <scope>NUCLEOTIDE SEQUENCE [LARGE SCALE GENOMIC DNA]</scope>
    <source>
        <strain evidence="2 3">AJA276-08</strain>
    </source>
</reference>
<feature type="compositionally biased region" description="Polar residues" evidence="1">
    <location>
        <begin position="796"/>
        <end position="805"/>
    </location>
</feature>
<keyword evidence="3" id="KW-1185">Reference proteome</keyword>
<feature type="region of interest" description="Disordered" evidence="1">
    <location>
        <begin position="721"/>
        <end position="757"/>
    </location>
</feature>
<accession>A0ABD3MXR2</accession>
<proteinExistence type="predicted"/>
<feature type="region of interest" description="Disordered" evidence="1">
    <location>
        <begin position="39"/>
        <end position="70"/>
    </location>
</feature>
<gene>
    <name evidence="2" type="ORF">ACHAW5_007916</name>
</gene>
<feature type="compositionally biased region" description="Low complexity" evidence="1">
    <location>
        <begin position="476"/>
        <end position="491"/>
    </location>
</feature>
<evidence type="ECO:0000313" key="3">
    <source>
        <dbReference type="Proteomes" id="UP001530315"/>
    </source>
</evidence>
<sequence>MILRFKLYCYAAAGAAASSAYCCPPFVDASFAVVVPPASSSTTTTAGVAARRRTTTTSSPLRRDMSLNPDWDNADFLSSLGGSKDQMDDANDAYYRQSENRAAMDAGSDNSGSCLLPRRPPPTRDIPPPPPPPPPQQQQQQLQPPPQQRRQQFYDANGNPVSVPMVYDAHGNLVPFDPVIPAVLPPPPPPHPRGGGGHYAPSLEFLDAAPLPPKTKGADVPRPVGYNPDAFAMSNTADVYFAQLKQDSKVRKLARMSGDLETANRVFADESVKRIGESWQANPYTKELSFCSFVRSKNIAEARAEIEGAVRMQIESDYYAEDGSGSTNVVSYREKLARMKKSKKTDVGATTTTTISPPASSAPPRGGSEASTSPVGAASSPLTIPAPTAVAAAAAPSSFGAAPAVVAAATDEEDVRRRVRTLQGLLLKHRGGPGFGAGRLKAPEARRLEETLAEVTGILRSELAAATGGGEGDGRGAASAPASSGMGTASAAPTLPARAAATAAASPSPPTAVATAGDPLAGSVACVEAVLRMYKETSDPAEREAMIVPLREALMAAASASNRVIAETELRAHRSAMEAGPAAAFASMGGDGVGATAAAARPMMGFPTAYAATDPREEDEGIASTPAAMAAGDDGRAANDRTLEDVYSALLNARGDGGKLGLGNISGNEANDLSDKLVAMRGWAYDGLAKYCCLQYSEEVAPRPHALVEDLGIDDLVGKGASRETKKKKKSKVVRNNKSNVKKEQVKQDKPTIPSVDDYKRQHSMILSKLHEEVQLRLKDIRTRLNALDLDHQQPKSKNTGIKKSTPTKEGPDDQMLLRESGVGGKAGKAYFVVQVGEVQNLYKTTKTSALASPMHGQSGLPTLDLHGCTRVRAVVKLNKSLKVWVDTAMRGYDPFVITAVIVCGCGSQELSETVQEWIKSTSQVRNAPKNHLLKDY</sequence>
<organism evidence="2 3">
    <name type="scientific">Stephanodiscus triporus</name>
    <dbReference type="NCBI Taxonomy" id="2934178"/>
    <lineage>
        <taxon>Eukaryota</taxon>
        <taxon>Sar</taxon>
        <taxon>Stramenopiles</taxon>
        <taxon>Ochrophyta</taxon>
        <taxon>Bacillariophyta</taxon>
        <taxon>Coscinodiscophyceae</taxon>
        <taxon>Thalassiosirophycidae</taxon>
        <taxon>Stephanodiscales</taxon>
        <taxon>Stephanodiscaceae</taxon>
        <taxon>Stephanodiscus</taxon>
    </lineage>
</organism>
<feature type="compositionally biased region" description="Low complexity" evidence="1">
    <location>
        <begin position="350"/>
        <end position="371"/>
    </location>
</feature>
<feature type="region of interest" description="Disordered" evidence="1">
    <location>
        <begin position="340"/>
        <end position="379"/>
    </location>
</feature>
<name>A0ABD3MXR2_9STRA</name>
<dbReference type="EMBL" id="JALLAZ020001685">
    <property type="protein sequence ID" value="KAL3768182.1"/>
    <property type="molecule type" value="Genomic_DNA"/>
</dbReference>
<feature type="compositionally biased region" description="Pro residues" evidence="1">
    <location>
        <begin position="118"/>
        <end position="136"/>
    </location>
</feature>
<feature type="region of interest" description="Disordered" evidence="1">
    <location>
        <begin position="789"/>
        <end position="820"/>
    </location>
</feature>
<feature type="compositionally biased region" description="Basic residues" evidence="1">
    <location>
        <begin position="725"/>
        <end position="735"/>
    </location>
</feature>
<feature type="compositionally biased region" description="Basic and acidic residues" evidence="1">
    <location>
        <begin position="741"/>
        <end position="750"/>
    </location>
</feature>